<organism evidence="2 3">
    <name type="scientific">Streptomyces ruber</name>
    <dbReference type="NCBI Taxonomy" id="83378"/>
    <lineage>
        <taxon>Bacteria</taxon>
        <taxon>Bacillati</taxon>
        <taxon>Actinomycetota</taxon>
        <taxon>Actinomycetes</taxon>
        <taxon>Kitasatosporales</taxon>
        <taxon>Streptomycetaceae</taxon>
        <taxon>Streptomyces</taxon>
    </lineage>
</organism>
<comment type="caution">
    <text evidence="2">The sequence shown here is derived from an EMBL/GenBank/DDBJ whole genome shotgun (WGS) entry which is preliminary data.</text>
</comment>
<dbReference type="SUPFAM" id="SSF81301">
    <property type="entry name" value="Nucleotidyltransferase"/>
    <property type="match status" value="1"/>
</dbReference>
<dbReference type="AlphaFoldDB" id="A0A918BP11"/>
<keyword evidence="3" id="KW-1185">Reference proteome</keyword>
<proteinExistence type="predicted"/>
<dbReference type="InterPro" id="IPR043519">
    <property type="entry name" value="NT_sf"/>
</dbReference>
<dbReference type="Proteomes" id="UP000620156">
    <property type="component" value="Unassembled WGS sequence"/>
</dbReference>
<evidence type="ECO:0000313" key="3">
    <source>
        <dbReference type="Proteomes" id="UP000620156"/>
    </source>
</evidence>
<evidence type="ECO:0000256" key="1">
    <source>
        <dbReference type="SAM" id="MobiDB-lite"/>
    </source>
</evidence>
<sequence>MTSTGGPVRRSTGAEATWDGTSAPPGTSRSATPCAPSSPTPTEPFPGSGQRAAGSGPPGCAEIRSAARAGARLSGRTNGRGLNHDGTVAREGALDRAPAAFVPVVDAARARLAATFDPTRLHSAYLYGSTPRGTATPGVSDLDLQLALHDEPTGTDHADAGAVEAALDHASPQTDGVGILLASTRVLLSDLERHDAGFFVACLCTPLPGPDLAARLPRYRPTSLLARETDGDLTRVLPRWRARAAEAVTDADRRRLGRLVGRRLVRTGSTLVMPRWGGWTSGLDRSAEPFGHHCPGRAEQMRVAVSTGRAPSADPAVLGMLIEDLGPRLTAEYTAVHAEKAARP</sequence>
<name>A0A918BP11_9ACTN</name>
<evidence type="ECO:0008006" key="4">
    <source>
        <dbReference type="Google" id="ProtNLM"/>
    </source>
</evidence>
<dbReference type="EMBL" id="BMQK01000020">
    <property type="protein sequence ID" value="GGQ82981.1"/>
    <property type="molecule type" value="Genomic_DNA"/>
</dbReference>
<accession>A0A918BP11</accession>
<evidence type="ECO:0000313" key="2">
    <source>
        <dbReference type="EMBL" id="GGQ82981.1"/>
    </source>
</evidence>
<protein>
    <recommendedName>
        <fullName evidence="4">Nucleotidyltransferase</fullName>
    </recommendedName>
</protein>
<reference evidence="2" key="1">
    <citation type="journal article" date="2014" name="Int. J. Syst. Evol. Microbiol.">
        <title>Complete genome sequence of Corynebacterium casei LMG S-19264T (=DSM 44701T), isolated from a smear-ripened cheese.</title>
        <authorList>
            <consortium name="US DOE Joint Genome Institute (JGI-PGF)"/>
            <person name="Walter F."/>
            <person name="Albersmeier A."/>
            <person name="Kalinowski J."/>
            <person name="Ruckert C."/>
        </authorList>
    </citation>
    <scope>NUCLEOTIDE SEQUENCE</scope>
    <source>
        <strain evidence="2">JCM 3131</strain>
    </source>
</reference>
<feature type="region of interest" description="Disordered" evidence="1">
    <location>
        <begin position="1"/>
        <end position="62"/>
    </location>
</feature>
<gene>
    <name evidence="2" type="ORF">GCM10010145_60790</name>
</gene>
<reference evidence="2" key="2">
    <citation type="submission" date="2020-09" db="EMBL/GenBank/DDBJ databases">
        <authorList>
            <person name="Sun Q."/>
            <person name="Ohkuma M."/>
        </authorList>
    </citation>
    <scope>NUCLEOTIDE SEQUENCE</scope>
    <source>
        <strain evidence="2">JCM 3131</strain>
    </source>
</reference>